<reference evidence="2" key="1">
    <citation type="submission" date="2025-08" db="UniProtKB">
        <authorList>
            <consortium name="RefSeq"/>
        </authorList>
    </citation>
    <scope>IDENTIFICATION</scope>
    <source>
        <strain evidence="2">Ishihara</strain>
        <tissue evidence="2">Whole body</tissue>
    </source>
</reference>
<dbReference type="Pfam" id="PF10800">
    <property type="entry name" value="DUF2528"/>
    <property type="match status" value="1"/>
</dbReference>
<accession>A0A9J7ERC2</accession>
<gene>
    <name evidence="2" type="primary">LOC111363780</name>
</gene>
<organism evidence="1 2">
    <name type="scientific">Spodoptera litura</name>
    <name type="common">Asian cotton leafworm</name>
    <dbReference type="NCBI Taxonomy" id="69820"/>
    <lineage>
        <taxon>Eukaryota</taxon>
        <taxon>Metazoa</taxon>
        <taxon>Ecdysozoa</taxon>
        <taxon>Arthropoda</taxon>
        <taxon>Hexapoda</taxon>
        <taxon>Insecta</taxon>
        <taxon>Pterygota</taxon>
        <taxon>Neoptera</taxon>
        <taxon>Endopterygota</taxon>
        <taxon>Lepidoptera</taxon>
        <taxon>Glossata</taxon>
        <taxon>Ditrysia</taxon>
        <taxon>Noctuoidea</taxon>
        <taxon>Noctuidae</taxon>
        <taxon>Amphipyrinae</taxon>
        <taxon>Spodoptera</taxon>
    </lineage>
</organism>
<dbReference type="InterPro" id="IPR024252">
    <property type="entry name" value="DUF2528"/>
</dbReference>
<evidence type="ECO:0000313" key="2">
    <source>
        <dbReference type="RefSeq" id="XP_022836404.1"/>
    </source>
</evidence>
<dbReference type="KEGG" id="sliu:111363780"/>
<evidence type="ECO:0000313" key="1">
    <source>
        <dbReference type="Proteomes" id="UP000301870"/>
    </source>
</evidence>
<name>A0A9J7ERC2_SPOLT</name>
<dbReference type="AlphaFoldDB" id="A0A9J7ERC2"/>
<dbReference type="GeneID" id="111363780"/>
<sequence length="113" mass="13364">MVYNLTYDNWWEAKIQIDETEEAQKWVKESVEFFSNWENNVEDNDGDYNKAFLRNLFPHLIEESINNSLQGVIWKITDNYEGFPNLDGTDGITLLEIDSFSFDRDDLDIEISK</sequence>
<proteinExistence type="predicted"/>
<keyword evidence="1" id="KW-1185">Reference proteome</keyword>
<protein>
    <submittedName>
        <fullName evidence="2">Uncharacterized protein LOC111363780</fullName>
    </submittedName>
</protein>
<dbReference type="RefSeq" id="XP_022836404.1">
    <property type="nucleotide sequence ID" value="XM_022980636.1"/>
</dbReference>
<dbReference type="Proteomes" id="UP000301870">
    <property type="component" value="Unplaced"/>
</dbReference>